<evidence type="ECO:0008006" key="5">
    <source>
        <dbReference type="Google" id="ProtNLM"/>
    </source>
</evidence>
<dbReference type="PANTHER" id="PTHR43767:SF7">
    <property type="entry name" value="MEDIUM_LONG-CHAIN-FATTY-ACID--COA LIGASE FADD8"/>
    <property type="match status" value="1"/>
</dbReference>
<dbReference type="AlphaFoldDB" id="A0A1V2TDI9"/>
<name>A0A1V2TDI9_9NOCA</name>
<keyword evidence="4" id="KW-1185">Reference proteome</keyword>
<feature type="domain" description="AMP-binding enzyme C-terminal" evidence="2">
    <location>
        <begin position="428"/>
        <end position="503"/>
    </location>
</feature>
<protein>
    <recommendedName>
        <fullName evidence="5">AMP-dependent synthetase</fullName>
    </recommendedName>
</protein>
<dbReference type="Pfam" id="PF00501">
    <property type="entry name" value="AMP-binding"/>
    <property type="match status" value="1"/>
</dbReference>
<dbReference type="Gene3D" id="3.30.300.30">
    <property type="match status" value="1"/>
</dbReference>
<dbReference type="InterPro" id="IPR042099">
    <property type="entry name" value="ANL_N_sf"/>
</dbReference>
<dbReference type="OrthoDB" id="9803968at2"/>
<dbReference type="InterPro" id="IPR050237">
    <property type="entry name" value="ATP-dep_AMP-bd_enzyme"/>
</dbReference>
<accession>A0A1V2TDI9</accession>
<dbReference type="Proteomes" id="UP000188836">
    <property type="component" value="Unassembled WGS sequence"/>
</dbReference>
<dbReference type="InterPro" id="IPR045851">
    <property type="entry name" value="AMP-bd_C_sf"/>
</dbReference>
<evidence type="ECO:0000259" key="1">
    <source>
        <dbReference type="Pfam" id="PF00501"/>
    </source>
</evidence>
<dbReference type="RefSeq" id="WP_077118674.1">
    <property type="nucleotide sequence ID" value="NZ_MUKP01000001.1"/>
</dbReference>
<comment type="caution">
    <text evidence="3">The sequence shown here is derived from an EMBL/GenBank/DDBJ whole genome shotgun (WGS) entry which is preliminary data.</text>
</comment>
<proteinExistence type="predicted"/>
<dbReference type="InterPro" id="IPR000873">
    <property type="entry name" value="AMP-dep_synth/lig_dom"/>
</dbReference>
<reference evidence="3 4" key="1">
    <citation type="journal article" date="2016" name="Antonie Van Leeuwenhoek">
        <title>Nocardia donostiensis sp. nov., isolated from human respiratory specimens.</title>
        <authorList>
            <person name="Ercibengoa M."/>
            <person name="Bell M."/>
            <person name="Marimon J.M."/>
            <person name="Humrighouse B."/>
            <person name="Klenk H.P."/>
            <person name="Potter G."/>
            <person name="Perez-Trallero E."/>
        </authorList>
    </citation>
    <scope>NUCLEOTIDE SEQUENCE [LARGE SCALE GENOMIC DNA]</scope>
    <source>
        <strain evidence="3 4">X1655</strain>
    </source>
</reference>
<dbReference type="SUPFAM" id="SSF56801">
    <property type="entry name" value="Acetyl-CoA synthetase-like"/>
    <property type="match status" value="1"/>
</dbReference>
<evidence type="ECO:0000313" key="4">
    <source>
        <dbReference type="Proteomes" id="UP000188836"/>
    </source>
</evidence>
<organism evidence="3 4">
    <name type="scientific">Nocardia donostiensis</name>
    <dbReference type="NCBI Taxonomy" id="1538463"/>
    <lineage>
        <taxon>Bacteria</taxon>
        <taxon>Bacillati</taxon>
        <taxon>Actinomycetota</taxon>
        <taxon>Actinomycetes</taxon>
        <taxon>Mycobacteriales</taxon>
        <taxon>Nocardiaceae</taxon>
        <taxon>Nocardia</taxon>
    </lineage>
</organism>
<sequence>MDPATLLRKSARLFGGNTAYVCDGRRQTYTELLERSARLANALIDAGIEQGDRVALLADNSFETLEHIGGTALGGFVRCPLYAHDTPDKHEYLLDLVGATALIVQRKHYAALVPVLPRLSALRVVLVIGDDTGAAPDTAIDYERTLTAASPEPPDVMLYEDDPHIIRFSAGTTGKSKGILHTVRGWMDMGNEIALIIPRLTERDRYLAPAPLTHAAGMFVWPMVAAGAAIVAMSSFEPGRFLDLVEQERVTVAMGVPTMIQMITDHPAAADRDLSSLRTVFYGTAPATPATLTAAIKLWGNIMYQIYGQSEALPLTVLTPQHHVVDGTEEQRRWIRSAGRPTPNSDVVIVDDDGNELPVGEIGEVVGRTPGRMREIWGNPEATAERLTPGGGLRTRDMGWISEDGFLYLSDRKEDTIISGGYNIWPIELEQALAEHPAVLEAAVVGTAHPKWGETPHAAVVLRDGAEVEADELIEWTRQRVGSVRKVTAVTFVPALPRSPIGKVLRRVLREQFAVEAARPAERIRE</sequence>
<dbReference type="EMBL" id="MUMY01000015">
    <property type="protein sequence ID" value="ONM47411.1"/>
    <property type="molecule type" value="Genomic_DNA"/>
</dbReference>
<evidence type="ECO:0000259" key="2">
    <source>
        <dbReference type="Pfam" id="PF13193"/>
    </source>
</evidence>
<dbReference type="Gene3D" id="3.40.50.12780">
    <property type="entry name" value="N-terminal domain of ligase-like"/>
    <property type="match status" value="1"/>
</dbReference>
<dbReference type="InterPro" id="IPR020845">
    <property type="entry name" value="AMP-binding_CS"/>
</dbReference>
<feature type="domain" description="AMP-dependent synthetase/ligase" evidence="1">
    <location>
        <begin position="8"/>
        <end position="377"/>
    </location>
</feature>
<evidence type="ECO:0000313" key="3">
    <source>
        <dbReference type="EMBL" id="ONM47411.1"/>
    </source>
</evidence>
<dbReference type="Pfam" id="PF13193">
    <property type="entry name" value="AMP-binding_C"/>
    <property type="match status" value="1"/>
</dbReference>
<dbReference type="STRING" id="1538463.B0T36_15360"/>
<dbReference type="PROSITE" id="PS00455">
    <property type="entry name" value="AMP_BINDING"/>
    <property type="match status" value="1"/>
</dbReference>
<dbReference type="InterPro" id="IPR025110">
    <property type="entry name" value="AMP-bd_C"/>
</dbReference>
<dbReference type="PANTHER" id="PTHR43767">
    <property type="entry name" value="LONG-CHAIN-FATTY-ACID--COA LIGASE"/>
    <property type="match status" value="1"/>
</dbReference>
<dbReference type="GO" id="GO:0016877">
    <property type="term" value="F:ligase activity, forming carbon-sulfur bonds"/>
    <property type="evidence" value="ECO:0007669"/>
    <property type="project" value="UniProtKB-ARBA"/>
</dbReference>
<gene>
    <name evidence="3" type="ORF">B0T46_17700</name>
</gene>